<dbReference type="AlphaFoldDB" id="A0A0C2YTE9"/>
<dbReference type="InParanoid" id="A0A0C2YTE9"/>
<evidence type="ECO:0000313" key="2">
    <source>
        <dbReference type="EMBL" id="KIM52948.1"/>
    </source>
</evidence>
<proteinExistence type="predicted"/>
<keyword evidence="3" id="KW-1185">Reference proteome</keyword>
<dbReference type="Proteomes" id="UP000053989">
    <property type="component" value="Unassembled WGS sequence"/>
</dbReference>
<feature type="compositionally biased region" description="Polar residues" evidence="1">
    <location>
        <begin position="23"/>
        <end position="40"/>
    </location>
</feature>
<organism evidence="2 3">
    <name type="scientific">Scleroderma citrinum Foug A</name>
    <dbReference type="NCBI Taxonomy" id="1036808"/>
    <lineage>
        <taxon>Eukaryota</taxon>
        <taxon>Fungi</taxon>
        <taxon>Dikarya</taxon>
        <taxon>Basidiomycota</taxon>
        <taxon>Agaricomycotina</taxon>
        <taxon>Agaricomycetes</taxon>
        <taxon>Agaricomycetidae</taxon>
        <taxon>Boletales</taxon>
        <taxon>Sclerodermatineae</taxon>
        <taxon>Sclerodermataceae</taxon>
        <taxon>Scleroderma</taxon>
    </lineage>
</organism>
<gene>
    <name evidence="2" type="ORF">SCLCIDRAFT_480756</name>
</gene>
<reference evidence="3" key="2">
    <citation type="submission" date="2015-01" db="EMBL/GenBank/DDBJ databases">
        <title>Evolutionary Origins and Diversification of the Mycorrhizal Mutualists.</title>
        <authorList>
            <consortium name="DOE Joint Genome Institute"/>
            <consortium name="Mycorrhizal Genomics Consortium"/>
            <person name="Kohler A."/>
            <person name="Kuo A."/>
            <person name="Nagy L.G."/>
            <person name="Floudas D."/>
            <person name="Copeland A."/>
            <person name="Barry K.W."/>
            <person name="Cichocki N."/>
            <person name="Veneault-Fourrey C."/>
            <person name="LaButti K."/>
            <person name="Lindquist E.A."/>
            <person name="Lipzen A."/>
            <person name="Lundell T."/>
            <person name="Morin E."/>
            <person name="Murat C."/>
            <person name="Riley R."/>
            <person name="Ohm R."/>
            <person name="Sun H."/>
            <person name="Tunlid A."/>
            <person name="Henrissat B."/>
            <person name="Grigoriev I.V."/>
            <person name="Hibbett D.S."/>
            <person name="Martin F."/>
        </authorList>
    </citation>
    <scope>NUCLEOTIDE SEQUENCE [LARGE SCALE GENOMIC DNA]</scope>
    <source>
        <strain evidence="3">Foug A</strain>
    </source>
</reference>
<dbReference type="OrthoDB" id="10266018at2759"/>
<feature type="compositionally biased region" description="Low complexity" evidence="1">
    <location>
        <begin position="50"/>
        <end position="59"/>
    </location>
</feature>
<dbReference type="HOGENOM" id="CLU_1866315_0_0_1"/>
<evidence type="ECO:0000313" key="3">
    <source>
        <dbReference type="Proteomes" id="UP000053989"/>
    </source>
</evidence>
<sequence>MVTDFWSSALGDSMSFVNPLITHQQQTMDRGPRNTATSLSRRPAMNTCAQTSSRSPSPQDSDRSCISNNALSRQLSSSSAEKTVTYLKYSYCETDPFIVIIACCYVTGKTEEYRTKNVAAGAHLLFHHTFSKLLSSP</sequence>
<feature type="region of interest" description="Disordered" evidence="1">
    <location>
        <begin position="23"/>
        <end position="65"/>
    </location>
</feature>
<dbReference type="EMBL" id="KN822195">
    <property type="protein sequence ID" value="KIM52948.1"/>
    <property type="molecule type" value="Genomic_DNA"/>
</dbReference>
<protein>
    <submittedName>
        <fullName evidence="2">Uncharacterized protein</fullName>
    </submittedName>
</protein>
<name>A0A0C2YTE9_9AGAM</name>
<evidence type="ECO:0000256" key="1">
    <source>
        <dbReference type="SAM" id="MobiDB-lite"/>
    </source>
</evidence>
<reference evidence="2 3" key="1">
    <citation type="submission" date="2014-04" db="EMBL/GenBank/DDBJ databases">
        <authorList>
            <consortium name="DOE Joint Genome Institute"/>
            <person name="Kuo A."/>
            <person name="Kohler A."/>
            <person name="Nagy L.G."/>
            <person name="Floudas D."/>
            <person name="Copeland A."/>
            <person name="Barry K.W."/>
            <person name="Cichocki N."/>
            <person name="Veneault-Fourrey C."/>
            <person name="LaButti K."/>
            <person name="Lindquist E.A."/>
            <person name="Lipzen A."/>
            <person name="Lundell T."/>
            <person name="Morin E."/>
            <person name="Murat C."/>
            <person name="Sun H."/>
            <person name="Tunlid A."/>
            <person name="Henrissat B."/>
            <person name="Grigoriev I.V."/>
            <person name="Hibbett D.S."/>
            <person name="Martin F."/>
            <person name="Nordberg H.P."/>
            <person name="Cantor M.N."/>
            <person name="Hua S.X."/>
        </authorList>
    </citation>
    <scope>NUCLEOTIDE SEQUENCE [LARGE SCALE GENOMIC DNA]</scope>
    <source>
        <strain evidence="2 3">Foug A</strain>
    </source>
</reference>
<accession>A0A0C2YTE9</accession>